<dbReference type="InterPro" id="IPR000415">
    <property type="entry name" value="Nitroreductase-like"/>
</dbReference>
<dbReference type="SUPFAM" id="SSF55469">
    <property type="entry name" value="FMN-dependent nitroreductase-like"/>
    <property type="match status" value="1"/>
</dbReference>
<dbReference type="EMBL" id="FOLE01000008">
    <property type="protein sequence ID" value="SFC68711.1"/>
    <property type="molecule type" value="Genomic_DNA"/>
</dbReference>
<sequence>MSYLETVRTRYTTKKYDANIKINNQQINELMKVLHLAPSSINSQPWRFIFVADQQIKEQLSKVSFHNTDKLLHCSHVVVLAVEKIDAFEKRLPASLPSGAVEYYHKMIKPKGEEHVKTWMSEQVYIALGFLLSAVASLGIDSTAMGGIMPDQYDAILKLEGCQTLVAVALGGRAADDANQLSVIPKRRRPFEDVVYSI</sequence>
<feature type="domain" description="Nitroreductase" evidence="4">
    <location>
        <begin position="7"/>
        <end position="171"/>
    </location>
</feature>
<evidence type="ECO:0000259" key="4">
    <source>
        <dbReference type="Pfam" id="PF00881"/>
    </source>
</evidence>
<protein>
    <submittedName>
        <fullName evidence="5">Nitroreductase / dihydropteridine reductase</fullName>
    </submittedName>
</protein>
<gene>
    <name evidence="5" type="ORF">SAMN05421780_10890</name>
</gene>
<reference evidence="5 6" key="1">
    <citation type="submission" date="2016-10" db="EMBL/GenBank/DDBJ databases">
        <authorList>
            <person name="de Groot N.N."/>
        </authorList>
    </citation>
    <scope>NUCLEOTIDE SEQUENCE [LARGE SCALE GENOMIC DNA]</scope>
    <source>
        <strain evidence="5 6">DSM 6793</strain>
    </source>
</reference>
<keyword evidence="6" id="KW-1185">Reference proteome</keyword>
<proteinExistence type="inferred from homology"/>
<evidence type="ECO:0000313" key="5">
    <source>
        <dbReference type="EMBL" id="SFC68711.1"/>
    </source>
</evidence>
<dbReference type="Gene3D" id="3.40.109.10">
    <property type="entry name" value="NADH Oxidase"/>
    <property type="match status" value="1"/>
</dbReference>
<dbReference type="RefSeq" id="WP_091513914.1">
    <property type="nucleotide sequence ID" value="NZ_FOLE01000008.1"/>
</dbReference>
<keyword evidence="3" id="KW-0560">Oxidoreductase</keyword>
<dbReference type="PANTHER" id="PTHR43673">
    <property type="entry name" value="NAD(P)H NITROREDUCTASE YDGI-RELATED"/>
    <property type="match status" value="1"/>
</dbReference>
<dbReference type="AlphaFoldDB" id="A0A1I1L6S4"/>
<dbReference type="InterPro" id="IPR033878">
    <property type="entry name" value="NfsB-like"/>
</dbReference>
<evidence type="ECO:0000313" key="6">
    <source>
        <dbReference type="Proteomes" id="UP000199514"/>
    </source>
</evidence>
<evidence type="ECO:0000256" key="2">
    <source>
        <dbReference type="ARBA" id="ARBA00022857"/>
    </source>
</evidence>
<dbReference type="GO" id="GO:0016491">
    <property type="term" value="F:oxidoreductase activity"/>
    <property type="evidence" value="ECO:0007669"/>
    <property type="project" value="UniProtKB-KW"/>
</dbReference>
<name>A0A1I1L6S4_9BACT</name>
<dbReference type="STRING" id="927664.SAMN05421780_10890"/>
<organism evidence="5 6">
    <name type="scientific">Flexibacter flexilis DSM 6793</name>
    <dbReference type="NCBI Taxonomy" id="927664"/>
    <lineage>
        <taxon>Bacteria</taxon>
        <taxon>Pseudomonadati</taxon>
        <taxon>Bacteroidota</taxon>
        <taxon>Cytophagia</taxon>
        <taxon>Cytophagales</taxon>
        <taxon>Flexibacteraceae</taxon>
        <taxon>Flexibacter</taxon>
    </lineage>
</organism>
<dbReference type="Pfam" id="PF00881">
    <property type="entry name" value="Nitroreductase"/>
    <property type="match status" value="1"/>
</dbReference>
<evidence type="ECO:0000256" key="1">
    <source>
        <dbReference type="ARBA" id="ARBA00007118"/>
    </source>
</evidence>
<dbReference type="OrthoDB" id="9809288at2"/>
<evidence type="ECO:0000256" key="3">
    <source>
        <dbReference type="ARBA" id="ARBA00023002"/>
    </source>
</evidence>
<dbReference type="PANTHER" id="PTHR43673:SF10">
    <property type="entry name" value="NADH DEHYDROGENASE_NAD(P)H NITROREDUCTASE XCC3605-RELATED"/>
    <property type="match status" value="1"/>
</dbReference>
<accession>A0A1I1L6S4</accession>
<dbReference type="CDD" id="cd02149">
    <property type="entry name" value="NfsB-like"/>
    <property type="match status" value="1"/>
</dbReference>
<keyword evidence="2" id="KW-0521">NADP</keyword>
<dbReference type="InterPro" id="IPR029479">
    <property type="entry name" value="Nitroreductase"/>
</dbReference>
<dbReference type="Proteomes" id="UP000199514">
    <property type="component" value="Unassembled WGS sequence"/>
</dbReference>
<comment type="similarity">
    <text evidence="1">Belongs to the nitroreductase family.</text>
</comment>